<dbReference type="WBParaSite" id="HPBE_0001363501-mRNA-1">
    <property type="protein sequence ID" value="HPBE_0001363501-mRNA-1"/>
    <property type="gene ID" value="HPBE_0001363501"/>
</dbReference>
<dbReference type="OrthoDB" id="5832646at2759"/>
<evidence type="ECO:0000313" key="3">
    <source>
        <dbReference type="WBParaSite" id="HPBE_0001363501-mRNA-1"/>
    </source>
</evidence>
<evidence type="ECO:0000313" key="2">
    <source>
        <dbReference type="Proteomes" id="UP000050761"/>
    </source>
</evidence>
<dbReference type="Proteomes" id="UP000050761">
    <property type="component" value="Unassembled WGS sequence"/>
</dbReference>
<organism evidence="1">
    <name type="scientific">Heligmosomoides polygyrus</name>
    <name type="common">Parasitic roundworm</name>
    <dbReference type="NCBI Taxonomy" id="6339"/>
    <lineage>
        <taxon>Eukaryota</taxon>
        <taxon>Metazoa</taxon>
        <taxon>Ecdysozoa</taxon>
        <taxon>Nematoda</taxon>
        <taxon>Chromadorea</taxon>
        <taxon>Rhabditida</taxon>
        <taxon>Rhabditina</taxon>
        <taxon>Rhabditomorpha</taxon>
        <taxon>Strongyloidea</taxon>
        <taxon>Heligmosomidae</taxon>
        <taxon>Heligmosomoides</taxon>
    </lineage>
</organism>
<protein>
    <submittedName>
        <fullName evidence="3">39S ribosomal protein L9, mitochondrial</fullName>
    </submittedName>
</protein>
<evidence type="ECO:0000313" key="1">
    <source>
        <dbReference type="EMBL" id="VDO96896.1"/>
    </source>
</evidence>
<reference evidence="3" key="2">
    <citation type="submission" date="2019-09" db="UniProtKB">
        <authorList>
            <consortium name="WormBaseParasite"/>
        </authorList>
    </citation>
    <scope>IDENTIFICATION</scope>
</reference>
<dbReference type="AlphaFoldDB" id="A0A3P7Z5S5"/>
<reference evidence="1 2" key="1">
    <citation type="submission" date="2018-11" db="EMBL/GenBank/DDBJ databases">
        <authorList>
            <consortium name="Pathogen Informatics"/>
        </authorList>
    </citation>
    <scope>NUCLEOTIDE SEQUENCE [LARGE SCALE GENOMIC DNA]</scope>
</reference>
<dbReference type="EMBL" id="UZAH01028006">
    <property type="protein sequence ID" value="VDO96896.1"/>
    <property type="molecule type" value="Genomic_DNA"/>
</dbReference>
<accession>A0A3P7Z5S5</accession>
<name>A0A3P7Z5S5_HELPZ</name>
<proteinExistence type="predicted"/>
<sequence length="260" mass="29749">MSAPVQSPVFLRVNPLQSAIVAHISGEHLSTPIQEVELWRCDAGTDQKQTARHRMAPSAETCVCSTFAMPAYVAKLATIQYIINTPERKVTAFCLPPKQKVQKRKITRKLACAHLMLPPQGPLEAEKLRPLWDTITFTIAFGKHVGIEYRIPKLTTIKNVIRWLAEKPHQIILSTVEKCDPIMVRRVKLEQNPLYERMPAYCNVAEVDLYTTEEIESKAPASGGGPEKTCTERHRYHEHQLIQRWKNTIHVENRRRQLSE</sequence>
<keyword evidence="2" id="KW-1185">Reference proteome</keyword>
<gene>
    <name evidence="1" type="ORF">HPBE_LOCUS13636</name>
</gene>